<keyword evidence="8" id="KW-1185">Reference proteome</keyword>
<dbReference type="InterPro" id="IPR050320">
    <property type="entry name" value="N5-glutamine_MTase"/>
</dbReference>
<protein>
    <recommendedName>
        <fullName evidence="4">Release factor glutamine methyltransferase</fullName>
        <shortName evidence="4">RF MTase</shortName>
        <ecNumber evidence="4">2.1.1.297</ecNumber>
    </recommendedName>
    <alternativeName>
        <fullName evidence="4">N5-glutamine methyltransferase PrmC</fullName>
    </alternativeName>
    <alternativeName>
        <fullName evidence="4">Protein-(glutamine-N5) MTase PrmC</fullName>
    </alternativeName>
    <alternativeName>
        <fullName evidence="4">Protein-glutamine N-methyltransferase PrmC</fullName>
    </alternativeName>
</protein>
<dbReference type="InterPro" id="IPR029063">
    <property type="entry name" value="SAM-dependent_MTases_sf"/>
</dbReference>
<evidence type="ECO:0000256" key="1">
    <source>
        <dbReference type="ARBA" id="ARBA00022603"/>
    </source>
</evidence>
<dbReference type="PANTHER" id="PTHR18895:SF74">
    <property type="entry name" value="MTRF1L RELEASE FACTOR GLUTAMINE METHYLTRANSFERASE"/>
    <property type="match status" value="1"/>
</dbReference>
<dbReference type="InterPro" id="IPR002052">
    <property type="entry name" value="DNA_methylase_N6_adenine_CS"/>
</dbReference>
<dbReference type="Gene3D" id="1.10.8.10">
    <property type="entry name" value="DNA helicase RuvA subunit, C-terminal domain"/>
    <property type="match status" value="1"/>
</dbReference>
<organism evidence="7 8">
    <name type="scientific">Aequorivita ciconiae</name>
    <dbReference type="NCBI Taxonomy" id="2494375"/>
    <lineage>
        <taxon>Bacteria</taxon>
        <taxon>Pseudomonadati</taxon>
        <taxon>Bacteroidota</taxon>
        <taxon>Flavobacteriia</taxon>
        <taxon>Flavobacteriales</taxon>
        <taxon>Flavobacteriaceae</taxon>
        <taxon>Aequorivita</taxon>
    </lineage>
</organism>
<feature type="binding site" evidence="4">
    <location>
        <begin position="125"/>
        <end position="129"/>
    </location>
    <ligand>
        <name>S-adenosyl-L-methionine</name>
        <dbReference type="ChEBI" id="CHEBI:59789"/>
    </ligand>
</feature>
<feature type="binding site" evidence="4">
    <location>
        <begin position="198"/>
        <end position="201"/>
    </location>
    <ligand>
        <name>substrate</name>
    </ligand>
</feature>
<proteinExistence type="inferred from homology"/>
<dbReference type="PANTHER" id="PTHR18895">
    <property type="entry name" value="HEMK METHYLTRANSFERASE"/>
    <property type="match status" value="1"/>
</dbReference>
<dbReference type="CDD" id="cd02440">
    <property type="entry name" value="AdoMet_MTases"/>
    <property type="match status" value="1"/>
</dbReference>
<dbReference type="PROSITE" id="PS00092">
    <property type="entry name" value="N6_MTASE"/>
    <property type="match status" value="1"/>
</dbReference>
<dbReference type="HAMAP" id="MF_02126">
    <property type="entry name" value="RF_methyltr_PrmC"/>
    <property type="match status" value="1"/>
</dbReference>
<dbReference type="Proteomes" id="UP000285517">
    <property type="component" value="Chromosome"/>
</dbReference>
<dbReference type="NCBIfam" id="TIGR03534">
    <property type="entry name" value="RF_mod_PrmC"/>
    <property type="match status" value="1"/>
</dbReference>
<evidence type="ECO:0000256" key="2">
    <source>
        <dbReference type="ARBA" id="ARBA00022679"/>
    </source>
</evidence>
<feature type="binding site" evidence="4">
    <location>
        <position position="148"/>
    </location>
    <ligand>
        <name>S-adenosyl-L-methionine</name>
        <dbReference type="ChEBI" id="CHEBI:59789"/>
    </ligand>
</feature>
<dbReference type="KEGG" id="aev:EI546_02545"/>
<feature type="domain" description="Methyltransferase" evidence="5">
    <location>
        <begin position="119"/>
        <end position="252"/>
    </location>
</feature>
<accession>A0A410G079</accession>
<name>A0A410G079_9FLAO</name>
<dbReference type="InterPro" id="IPR040758">
    <property type="entry name" value="PrmC_N"/>
</dbReference>
<dbReference type="EMBL" id="CP034951">
    <property type="protein sequence ID" value="QAA80675.1"/>
    <property type="molecule type" value="Genomic_DNA"/>
</dbReference>
<dbReference type="NCBIfam" id="TIGR00536">
    <property type="entry name" value="hemK_fam"/>
    <property type="match status" value="1"/>
</dbReference>
<dbReference type="Pfam" id="PF13847">
    <property type="entry name" value="Methyltransf_31"/>
    <property type="match status" value="1"/>
</dbReference>
<evidence type="ECO:0000259" key="5">
    <source>
        <dbReference type="Pfam" id="PF13847"/>
    </source>
</evidence>
<gene>
    <name evidence="4 7" type="primary">prmC</name>
    <name evidence="7" type="ORF">EI546_02545</name>
</gene>
<dbReference type="Gene3D" id="3.40.50.150">
    <property type="entry name" value="Vaccinia Virus protein VP39"/>
    <property type="match status" value="1"/>
</dbReference>
<evidence type="ECO:0000313" key="7">
    <source>
        <dbReference type="EMBL" id="QAA80675.1"/>
    </source>
</evidence>
<feature type="domain" description="Release factor glutamine methyltransferase N-terminal" evidence="6">
    <location>
        <begin position="28"/>
        <end position="76"/>
    </location>
</feature>
<keyword evidence="3 4" id="KW-0949">S-adenosyl-L-methionine</keyword>
<dbReference type="EC" id="2.1.1.297" evidence="4"/>
<comment type="function">
    <text evidence="4">Methylates the class 1 translation termination release factors RF1/PrfA and RF2/PrfB on the glutamine residue of the universally conserved GGQ motif.</text>
</comment>
<keyword evidence="1 4" id="KW-0489">Methyltransferase</keyword>
<dbReference type="Pfam" id="PF17827">
    <property type="entry name" value="PrmC_N"/>
    <property type="match status" value="1"/>
</dbReference>
<reference evidence="7 8" key="1">
    <citation type="submission" date="2019-01" db="EMBL/GenBank/DDBJ databases">
        <title>Complete genome sequencing of Aequorivita sp. H23M31.</title>
        <authorList>
            <person name="Bae J.-W."/>
        </authorList>
    </citation>
    <scope>NUCLEOTIDE SEQUENCE [LARGE SCALE GENOMIC DNA]</scope>
    <source>
        <strain evidence="7 8">H23M31</strain>
    </source>
</reference>
<dbReference type="RefSeq" id="WP_128249072.1">
    <property type="nucleotide sequence ID" value="NZ_CP034951.1"/>
</dbReference>
<dbReference type="GO" id="GO:0032259">
    <property type="term" value="P:methylation"/>
    <property type="evidence" value="ECO:0007669"/>
    <property type="project" value="UniProtKB-KW"/>
</dbReference>
<dbReference type="InterPro" id="IPR004556">
    <property type="entry name" value="HemK-like"/>
</dbReference>
<comment type="caution">
    <text evidence="4">Lacks conserved residue(s) required for the propagation of feature annotation.</text>
</comment>
<dbReference type="GO" id="GO:0003676">
    <property type="term" value="F:nucleic acid binding"/>
    <property type="evidence" value="ECO:0007669"/>
    <property type="project" value="InterPro"/>
</dbReference>
<comment type="similarity">
    <text evidence="4">Belongs to the protein N5-glutamine methyltransferase family. PrmC subfamily.</text>
</comment>
<dbReference type="InterPro" id="IPR019874">
    <property type="entry name" value="RF_methyltr_PrmC"/>
</dbReference>
<comment type="catalytic activity">
    <reaction evidence="4">
        <text>L-glutaminyl-[peptide chain release factor] + S-adenosyl-L-methionine = N(5)-methyl-L-glutaminyl-[peptide chain release factor] + S-adenosyl-L-homocysteine + H(+)</text>
        <dbReference type="Rhea" id="RHEA:42896"/>
        <dbReference type="Rhea" id="RHEA-COMP:10271"/>
        <dbReference type="Rhea" id="RHEA-COMP:10272"/>
        <dbReference type="ChEBI" id="CHEBI:15378"/>
        <dbReference type="ChEBI" id="CHEBI:30011"/>
        <dbReference type="ChEBI" id="CHEBI:57856"/>
        <dbReference type="ChEBI" id="CHEBI:59789"/>
        <dbReference type="ChEBI" id="CHEBI:61891"/>
        <dbReference type="EC" id="2.1.1.297"/>
    </reaction>
</comment>
<dbReference type="AlphaFoldDB" id="A0A410G079"/>
<evidence type="ECO:0000256" key="4">
    <source>
        <dbReference type="HAMAP-Rule" id="MF_02126"/>
    </source>
</evidence>
<feature type="binding site" evidence="4">
    <location>
        <position position="198"/>
    </location>
    <ligand>
        <name>S-adenosyl-L-methionine</name>
        <dbReference type="ChEBI" id="CHEBI:59789"/>
    </ligand>
</feature>
<dbReference type="InterPro" id="IPR025714">
    <property type="entry name" value="Methyltranfer_dom"/>
</dbReference>
<dbReference type="GO" id="GO:0102559">
    <property type="term" value="F:peptide chain release factor N(5)-glutamine methyltransferase activity"/>
    <property type="evidence" value="ECO:0007669"/>
    <property type="project" value="UniProtKB-EC"/>
</dbReference>
<dbReference type="SUPFAM" id="SSF53335">
    <property type="entry name" value="S-adenosyl-L-methionine-dependent methyltransferases"/>
    <property type="match status" value="1"/>
</dbReference>
<keyword evidence="2 4" id="KW-0808">Transferase</keyword>
<evidence type="ECO:0000259" key="6">
    <source>
        <dbReference type="Pfam" id="PF17827"/>
    </source>
</evidence>
<sequence length="293" mass="33840">MNISELKFHFKSSLKGVFPSEEVQSFFDILSAKYLNLTRLEIALNPKIQISDENQNRFKEAIARLEKEEPIQYIIGESEFYGMIFKVNNSTLIPRPETEELVEWIISENNYEDRNIPILKILDIGTGSGCIAISLAKNLMNSEITAVDISEDALKVAQENARKNNVEVNFLQMNILESDIFSYSTRTFEDKYDIIVSNPPYVRELEKSEMHPNVLNYEPETALFVKDDEPLLFYKTISALAKNSLKQNGKLYFEINEQYGRELLEFLKGEGFINIEIRKDIYGKDRMVKSNMG</sequence>
<dbReference type="OrthoDB" id="9800643at2"/>
<evidence type="ECO:0000256" key="3">
    <source>
        <dbReference type="ARBA" id="ARBA00022691"/>
    </source>
</evidence>
<evidence type="ECO:0000313" key="8">
    <source>
        <dbReference type="Proteomes" id="UP000285517"/>
    </source>
</evidence>